<keyword evidence="3" id="KW-1185">Reference proteome</keyword>
<reference evidence="2" key="1">
    <citation type="submission" date="2023-04" db="EMBL/GenBank/DDBJ databases">
        <title>Phytophthora fragariaefolia NBRC 109709.</title>
        <authorList>
            <person name="Ichikawa N."/>
            <person name="Sato H."/>
            <person name="Tonouchi N."/>
        </authorList>
    </citation>
    <scope>NUCLEOTIDE SEQUENCE</scope>
    <source>
        <strain evidence="2">NBRC 109709</strain>
    </source>
</reference>
<feature type="region of interest" description="Disordered" evidence="1">
    <location>
        <begin position="81"/>
        <end position="114"/>
    </location>
</feature>
<name>A0A9W7D8M4_9STRA</name>
<evidence type="ECO:0000313" key="2">
    <source>
        <dbReference type="EMBL" id="GMF57771.1"/>
    </source>
</evidence>
<evidence type="ECO:0000313" key="3">
    <source>
        <dbReference type="Proteomes" id="UP001165121"/>
    </source>
</evidence>
<sequence length="177" mass="18554">MVRSKLIRPILARTGHGRIAKAARQNHVLASFWSSSLVRTANTGRVGAFMIRPDSVFSFSAELVLAAGVSRPGDAVAIVTSPSSEGLPQTTNPAVNVAKGPDHSRRRGPPKPRAMRFDVGVATRISCSSGDAGSGGTSIDRSAASWLSIVLSQKSAKKIILFWLGARLAPATSSIAH</sequence>
<dbReference type="Proteomes" id="UP001165121">
    <property type="component" value="Unassembled WGS sequence"/>
</dbReference>
<organism evidence="2 3">
    <name type="scientific">Phytophthora fragariaefolia</name>
    <dbReference type="NCBI Taxonomy" id="1490495"/>
    <lineage>
        <taxon>Eukaryota</taxon>
        <taxon>Sar</taxon>
        <taxon>Stramenopiles</taxon>
        <taxon>Oomycota</taxon>
        <taxon>Peronosporomycetes</taxon>
        <taxon>Peronosporales</taxon>
        <taxon>Peronosporaceae</taxon>
        <taxon>Phytophthora</taxon>
    </lineage>
</organism>
<feature type="compositionally biased region" description="Polar residues" evidence="1">
    <location>
        <begin position="81"/>
        <end position="94"/>
    </location>
</feature>
<protein>
    <submittedName>
        <fullName evidence="2">Unnamed protein product</fullName>
    </submittedName>
</protein>
<dbReference type="AlphaFoldDB" id="A0A9W7D8M4"/>
<accession>A0A9W7D8M4</accession>
<feature type="compositionally biased region" description="Basic residues" evidence="1">
    <location>
        <begin position="104"/>
        <end position="114"/>
    </location>
</feature>
<gene>
    <name evidence="2" type="ORF">Pfra01_002472600</name>
</gene>
<proteinExistence type="predicted"/>
<evidence type="ECO:0000256" key="1">
    <source>
        <dbReference type="SAM" id="MobiDB-lite"/>
    </source>
</evidence>
<comment type="caution">
    <text evidence="2">The sequence shown here is derived from an EMBL/GenBank/DDBJ whole genome shotgun (WGS) entry which is preliminary data.</text>
</comment>
<dbReference type="EMBL" id="BSXT01004407">
    <property type="protein sequence ID" value="GMF57771.1"/>
    <property type="molecule type" value="Genomic_DNA"/>
</dbReference>